<keyword evidence="2" id="KW-1185">Reference proteome</keyword>
<protein>
    <submittedName>
        <fullName evidence="1">Uncharacterized protein</fullName>
    </submittedName>
</protein>
<accession>A0A177PH28</accession>
<gene>
    <name evidence="1" type="ORF">A1355_16815</name>
</gene>
<evidence type="ECO:0000313" key="2">
    <source>
        <dbReference type="Proteomes" id="UP000077628"/>
    </source>
</evidence>
<dbReference type="EMBL" id="LUUK01000004">
    <property type="protein sequence ID" value="OAI29134.1"/>
    <property type="molecule type" value="Genomic_DNA"/>
</dbReference>
<proteinExistence type="predicted"/>
<name>A0A177PH28_9GAMM</name>
<reference evidence="2" key="1">
    <citation type="submission" date="2016-03" db="EMBL/GenBank/DDBJ databases">
        <authorList>
            <person name="Heylen K."/>
            <person name="De Vos P."/>
            <person name="Vekeman B."/>
        </authorList>
    </citation>
    <scope>NUCLEOTIDE SEQUENCE [LARGE SCALE GENOMIC DNA]</scope>
    <source>
        <strain evidence="2">R-45383</strain>
    </source>
</reference>
<dbReference type="Proteomes" id="UP000077628">
    <property type="component" value="Unassembled WGS sequence"/>
</dbReference>
<evidence type="ECO:0000313" key="1">
    <source>
        <dbReference type="EMBL" id="OAI29134.1"/>
    </source>
</evidence>
<comment type="caution">
    <text evidence="1">The sequence shown here is derived from an EMBL/GenBank/DDBJ whole genome shotgun (WGS) entry which is preliminary data.</text>
</comment>
<sequence>MAKSNEKMQLQVNFEKAPCQEIPLVGFLFSRGGRLLEKVPVQKGQLELKTPDKNPRELRLLIAPAADGRIDAVTTLAALEKFKPYEASLVANPRGGWLALTIPDFVASFWRLRMCRIRGRVIKQFNIGDLTQDRGICNARVHVCEVDRVRWWIDRIPDWVILKIPEIIVEPQWPIPVPEPGPDWSAVALNPQPLPPAEKPAFGAVSELRRDWSSRITLAQSERLAAVLDSNVSQRLLSGNAQAIRGVLVEQFPVFHPYFCGIPWLWPYFYRCDEIALTYTDLNGGFETQYWYWDDGDQPDIYLWVEYLIDGVWTTVYKPAIPCHTYWNYACGSSLTVRITDPRVRWECNDVVDGDIVWIKTIGSSASVVHIQQTDLNVPVQGKNFNRIGLSDVSVWASPNPVGEFRRPFGGGLSFVVQFGSGLPSNGMYYYRWNYRKLRNADLSPAAPMLPASLHGGQALYKSYTYEFFDAALHKHIGVNSFKLGPVTKNGHDDLFVIPPAYPSAAPVSAPELNPLWDQNTVTVSFDSAKFADGLYEFTLELFDVNGNKLTAIPRHLFQVPDYASFAPSLDALDAYVQLSAPGSASAYRMNARIDNQRCEAQIYQIKVNGSEVASNCCGFVPYPPNANIEVAFRAYHPHNFATFDFVVQKGTCDDPVQSALTHAAGLVIGDVGVYGRDASSIYRHGFTPAQLLGICSTEGKAAFAEQLGVSVLTTDGSYRLYPLDASALAAFALEPV</sequence>
<dbReference type="AlphaFoldDB" id="A0A177PH28"/>
<organism evidence="1 2">
    <name type="scientific">Methylomonas koyamae</name>
    <dbReference type="NCBI Taxonomy" id="702114"/>
    <lineage>
        <taxon>Bacteria</taxon>
        <taxon>Pseudomonadati</taxon>
        <taxon>Pseudomonadota</taxon>
        <taxon>Gammaproteobacteria</taxon>
        <taxon>Methylococcales</taxon>
        <taxon>Methylococcaceae</taxon>
        <taxon>Methylomonas</taxon>
    </lineage>
</organism>
<dbReference type="RefSeq" id="WP_064023916.1">
    <property type="nucleotide sequence ID" value="NZ_LUUK01000004.1"/>
</dbReference>
<dbReference type="OrthoDB" id="8476943at2"/>